<comment type="caution">
    <text evidence="2">The sequence shown here is derived from an EMBL/GenBank/DDBJ whole genome shotgun (WGS) entry which is preliminary data.</text>
</comment>
<evidence type="ECO:0000256" key="1">
    <source>
        <dbReference type="SAM" id="MobiDB-lite"/>
    </source>
</evidence>
<feature type="compositionally biased region" description="Polar residues" evidence="1">
    <location>
        <begin position="17"/>
        <end position="26"/>
    </location>
</feature>
<keyword evidence="3" id="KW-1185">Reference proteome</keyword>
<evidence type="ECO:0000313" key="2">
    <source>
        <dbReference type="EMBL" id="MEI4281036.1"/>
    </source>
</evidence>
<reference evidence="2 3" key="1">
    <citation type="submission" date="2024-03" db="EMBL/GenBank/DDBJ databases">
        <title>Draft genome sequence of Klenkia terrae.</title>
        <authorList>
            <person name="Duangmal K."/>
            <person name="Chantavorakit T."/>
        </authorList>
    </citation>
    <scope>NUCLEOTIDE SEQUENCE [LARGE SCALE GENOMIC DNA]</scope>
    <source>
        <strain evidence="2 3">JCM 17786</strain>
    </source>
</reference>
<gene>
    <name evidence="2" type="ORF">UXQ13_21375</name>
</gene>
<name>A0ABU8EBN0_9ACTN</name>
<organism evidence="2 3">
    <name type="scientific">Klenkia terrae</name>
    <dbReference type="NCBI Taxonomy" id="1052259"/>
    <lineage>
        <taxon>Bacteria</taxon>
        <taxon>Bacillati</taxon>
        <taxon>Actinomycetota</taxon>
        <taxon>Actinomycetes</taxon>
        <taxon>Geodermatophilales</taxon>
        <taxon>Geodermatophilaceae</taxon>
        <taxon>Klenkia</taxon>
    </lineage>
</organism>
<dbReference type="EMBL" id="JBAPLV010000034">
    <property type="protein sequence ID" value="MEI4281036.1"/>
    <property type="molecule type" value="Genomic_DNA"/>
</dbReference>
<sequence>MDDEVDAAVPPAPVSTPPTGDSTSWPRTAPAAKALVRVSVENAEGFVSIWSRVKPCPVSVPCGASRVVKGRQPELTRVPVPSSSGSGSAIRGGPACPTEASWMCVAVLSGDW</sequence>
<feature type="region of interest" description="Disordered" evidence="1">
    <location>
        <begin position="1"/>
        <end position="27"/>
    </location>
</feature>
<dbReference type="Proteomes" id="UP001373496">
    <property type="component" value="Unassembled WGS sequence"/>
</dbReference>
<protein>
    <submittedName>
        <fullName evidence="2">Uncharacterized protein</fullName>
    </submittedName>
</protein>
<accession>A0ABU8EBN0</accession>
<proteinExistence type="predicted"/>
<evidence type="ECO:0000313" key="3">
    <source>
        <dbReference type="Proteomes" id="UP001373496"/>
    </source>
</evidence>